<feature type="signal peptide" evidence="2">
    <location>
        <begin position="1"/>
        <end position="18"/>
    </location>
</feature>
<dbReference type="InterPro" id="IPR036116">
    <property type="entry name" value="FN3_sf"/>
</dbReference>
<dbReference type="OrthoDB" id="515703at2759"/>
<dbReference type="PROSITE" id="PS50105">
    <property type="entry name" value="SAM_DOMAIN"/>
    <property type="match status" value="1"/>
</dbReference>
<feature type="domain" description="SAM" evidence="3">
    <location>
        <begin position="103"/>
        <end position="171"/>
    </location>
</feature>
<dbReference type="CDD" id="cd00063">
    <property type="entry name" value="FN3"/>
    <property type="match status" value="1"/>
</dbReference>
<proteinExistence type="predicted"/>
<dbReference type="GO" id="GO:0005509">
    <property type="term" value="F:calcium ion binding"/>
    <property type="evidence" value="ECO:0007669"/>
    <property type="project" value="InterPro"/>
</dbReference>
<dbReference type="Pfam" id="PF07647">
    <property type="entry name" value="SAM_2"/>
    <property type="match status" value="1"/>
</dbReference>
<dbReference type="GO" id="GO:0005886">
    <property type="term" value="C:plasma membrane"/>
    <property type="evidence" value="ECO:0007669"/>
    <property type="project" value="TreeGrafter"/>
</dbReference>
<dbReference type="GO" id="GO:0002115">
    <property type="term" value="P:store-operated calcium entry"/>
    <property type="evidence" value="ECO:0007669"/>
    <property type="project" value="TreeGrafter"/>
</dbReference>
<protein>
    <submittedName>
        <fullName evidence="5">Uncharacterized protein</fullName>
    </submittedName>
</protein>
<dbReference type="InterPro" id="IPR037608">
    <property type="entry name" value="STIM1/2"/>
</dbReference>
<feature type="compositionally biased region" description="Low complexity" evidence="1">
    <location>
        <begin position="564"/>
        <end position="629"/>
    </location>
</feature>
<dbReference type="InterPro" id="IPR013783">
    <property type="entry name" value="Ig-like_fold"/>
</dbReference>
<dbReference type="AlphaFoldDB" id="A0A9D4YUZ4"/>
<feature type="region of interest" description="Disordered" evidence="1">
    <location>
        <begin position="562"/>
        <end position="645"/>
    </location>
</feature>
<dbReference type="SUPFAM" id="SSF49265">
    <property type="entry name" value="Fibronectin type III"/>
    <property type="match status" value="1"/>
</dbReference>
<dbReference type="InterPro" id="IPR002048">
    <property type="entry name" value="EF_hand_dom"/>
</dbReference>
<dbReference type="Gene3D" id="1.10.150.50">
    <property type="entry name" value="Transcription Factor, Ets-1"/>
    <property type="match status" value="1"/>
</dbReference>
<keyword evidence="2" id="KW-0732">Signal</keyword>
<reference evidence="5" key="1">
    <citation type="journal article" date="2019" name="Plant J.">
        <title>Chlorella vulgaris genome assembly and annotation reveals the molecular basis for metabolic acclimation to high light conditions.</title>
        <authorList>
            <person name="Cecchin M."/>
            <person name="Marcolungo L."/>
            <person name="Rossato M."/>
            <person name="Girolomoni L."/>
            <person name="Cosentino E."/>
            <person name="Cuine S."/>
            <person name="Li-Beisson Y."/>
            <person name="Delledonne M."/>
            <person name="Ballottari M."/>
        </authorList>
    </citation>
    <scope>NUCLEOTIDE SEQUENCE</scope>
    <source>
        <strain evidence="5">211/11P</strain>
    </source>
</reference>
<dbReference type="EMBL" id="SIDB01000009">
    <property type="protein sequence ID" value="KAI3428021.1"/>
    <property type="molecule type" value="Genomic_DNA"/>
</dbReference>
<feature type="compositionally biased region" description="Low complexity" evidence="1">
    <location>
        <begin position="411"/>
        <end position="420"/>
    </location>
</feature>
<evidence type="ECO:0000256" key="1">
    <source>
        <dbReference type="SAM" id="MobiDB-lite"/>
    </source>
</evidence>
<evidence type="ECO:0000259" key="3">
    <source>
        <dbReference type="PROSITE" id="PS50105"/>
    </source>
</evidence>
<dbReference type="PANTHER" id="PTHR15136">
    <property type="entry name" value="STROMAL INTERACTION MOLECULE HOMOLOG"/>
    <property type="match status" value="1"/>
</dbReference>
<evidence type="ECO:0000313" key="5">
    <source>
        <dbReference type="EMBL" id="KAI3428021.1"/>
    </source>
</evidence>
<dbReference type="GO" id="GO:0005783">
    <property type="term" value="C:endoplasmic reticulum"/>
    <property type="evidence" value="ECO:0007669"/>
    <property type="project" value="TreeGrafter"/>
</dbReference>
<comment type="caution">
    <text evidence="5">The sequence shown here is derived from an EMBL/GenBank/DDBJ whole genome shotgun (WGS) entry which is preliminary data.</text>
</comment>
<name>A0A9D4YUZ4_CHLVU</name>
<accession>A0A9D4YUZ4</accession>
<sequence>MPWPLLLLLLACTPRLHAHTPAEQQASLEKLFAAIDTDGDGQLDENETTQFAAATLDFTGTVFSQEGWTAQAAQQASAQALDGPDPGASVSRAEVAAHLVTLLQDHRVEEWVTHGLNLPQYAAAFRQAAITALDFPLLVSDGGATLGQELGVSSRLHQQQILRGLSRLILGLGQVPSAPRHLECSPANRSALRLSWLPPVTAGHPSFHKYVLQRQRVVPAQRYGYYASSGTAGRAAGTGGEEPWEVVAEPDDEDSSCLDLPPAKGAYKYRLAAWSQFGRSMYAGSTGSACAIRYVQQDPRQPPPQQPLTATDMQTLLAAVAAAGGNLSGGQAAGGGVHGTAASGGGVWSWSAASSAAIVSLTILLKASQLRVGGVVLAVWRRCAARTWWLAGQRGDAGTGSTEEVGETEQEAQQAGSGAVPSGGMRRAGSSRVSLAGLSSEQGMCEASAEQQQRYQEQSVLQQLQPKPTAQRQLQQAILRGAHCAHPGCHRRFDRLRDLRRKLESHYCGLCQRVYCLQHTCISPHGTRGGCGLESQCICFDCFAELAPLQQAACERANRLPRQPSSSALSSAPVPASAAEATQDSSQAGEMGQQASQAAEAAAEGSAAAAPAASGPQAASDAAAAPQAAAGGGGTPVGGIPASPTKRWRKAGAVLKAVLRFKAAGSSSMH</sequence>
<dbReference type="InterPro" id="IPR003961">
    <property type="entry name" value="FN3_dom"/>
</dbReference>
<evidence type="ECO:0000313" key="6">
    <source>
        <dbReference type="Proteomes" id="UP001055712"/>
    </source>
</evidence>
<gene>
    <name evidence="5" type="ORF">D9Q98_006407</name>
</gene>
<dbReference type="GO" id="GO:0005246">
    <property type="term" value="F:calcium channel regulator activity"/>
    <property type="evidence" value="ECO:0007669"/>
    <property type="project" value="InterPro"/>
</dbReference>
<feature type="region of interest" description="Disordered" evidence="1">
    <location>
        <begin position="394"/>
        <end position="433"/>
    </location>
</feature>
<evidence type="ECO:0000259" key="4">
    <source>
        <dbReference type="PROSITE" id="PS50222"/>
    </source>
</evidence>
<dbReference type="InterPro" id="IPR013761">
    <property type="entry name" value="SAM/pointed_sf"/>
</dbReference>
<dbReference type="PROSITE" id="PS50222">
    <property type="entry name" value="EF_HAND_2"/>
    <property type="match status" value="1"/>
</dbReference>
<dbReference type="GO" id="GO:0006874">
    <property type="term" value="P:intracellular calcium ion homeostasis"/>
    <property type="evidence" value="ECO:0007669"/>
    <property type="project" value="TreeGrafter"/>
</dbReference>
<evidence type="ECO:0000256" key="2">
    <source>
        <dbReference type="SAM" id="SignalP"/>
    </source>
</evidence>
<keyword evidence="6" id="KW-1185">Reference proteome</keyword>
<feature type="chain" id="PRO_5038759056" evidence="2">
    <location>
        <begin position="19"/>
        <end position="670"/>
    </location>
</feature>
<reference evidence="5" key="2">
    <citation type="submission" date="2020-11" db="EMBL/GenBank/DDBJ databases">
        <authorList>
            <person name="Cecchin M."/>
            <person name="Marcolungo L."/>
            <person name="Rossato M."/>
            <person name="Girolomoni L."/>
            <person name="Cosentino E."/>
            <person name="Cuine S."/>
            <person name="Li-Beisson Y."/>
            <person name="Delledonne M."/>
            <person name="Ballottari M."/>
        </authorList>
    </citation>
    <scope>NUCLEOTIDE SEQUENCE</scope>
    <source>
        <strain evidence="5">211/11P</strain>
        <tissue evidence="5">Whole cell</tissue>
    </source>
</reference>
<dbReference type="Gene3D" id="1.10.238.10">
    <property type="entry name" value="EF-hand"/>
    <property type="match status" value="1"/>
</dbReference>
<dbReference type="InterPro" id="IPR001660">
    <property type="entry name" value="SAM"/>
</dbReference>
<dbReference type="Proteomes" id="UP001055712">
    <property type="component" value="Unassembled WGS sequence"/>
</dbReference>
<organism evidence="5 6">
    <name type="scientific">Chlorella vulgaris</name>
    <name type="common">Green alga</name>
    <dbReference type="NCBI Taxonomy" id="3077"/>
    <lineage>
        <taxon>Eukaryota</taxon>
        <taxon>Viridiplantae</taxon>
        <taxon>Chlorophyta</taxon>
        <taxon>core chlorophytes</taxon>
        <taxon>Trebouxiophyceae</taxon>
        <taxon>Chlorellales</taxon>
        <taxon>Chlorellaceae</taxon>
        <taxon>Chlorella clade</taxon>
        <taxon>Chlorella</taxon>
    </lineage>
</organism>
<dbReference type="Gene3D" id="2.60.40.10">
    <property type="entry name" value="Immunoglobulins"/>
    <property type="match status" value="1"/>
</dbReference>
<dbReference type="PANTHER" id="PTHR15136:SF13">
    <property type="entry name" value="SAM DOMAIN-CONTAINING PROTEIN"/>
    <property type="match status" value="1"/>
</dbReference>
<feature type="domain" description="EF-hand" evidence="4">
    <location>
        <begin position="23"/>
        <end position="58"/>
    </location>
</feature>